<dbReference type="EMBL" id="JAAIFS010000001">
    <property type="protein sequence ID" value="NEV85430.1"/>
    <property type="molecule type" value="Genomic_DNA"/>
</dbReference>
<dbReference type="InterPro" id="IPR041191">
    <property type="entry name" value="pPIWI_RE_Y"/>
</dbReference>
<dbReference type="AlphaFoldDB" id="A0A6B3QCK7"/>
<sequence length="361" mass="39187">MLRLVATGLARLSQLRGPGDPVYPDATQAAYNHLVLGCLRLGKPAPGSVPELARWACEKPLAEWWPFGLPDEETGGLRLVDPDTAVPVQECLEWAISAPDPAAEQIENELLGEALTLSRAAKDPDAYTAFRRLLIERPVLTGAEIALLGSNLDLALLHATVKRCYEPVTAAHVGNGHCTTCARCGCLLVPLRDGGYACQLDRCRRETVRAGRRIAPSASGGLYHLTRPLRTFITGPGLAETGLEAELAGLGIQVRMWPNYDAYDLHITLPGGSVWAVDVKDRANPALLARGTTPLRGDPPYDRGLLIVPAYRFQERDGYREVFLHHLPEETGGRIELLTDKELLCQARAALGTTKKGGWNA</sequence>
<evidence type="ECO:0000259" key="1">
    <source>
        <dbReference type="Pfam" id="PF18154"/>
    </source>
</evidence>
<evidence type="ECO:0008006" key="4">
    <source>
        <dbReference type="Google" id="ProtNLM"/>
    </source>
</evidence>
<dbReference type="Pfam" id="PF18156">
    <property type="entry name" value="pPIWI_RE_Y"/>
    <property type="match status" value="1"/>
</dbReference>
<feature type="domain" description="REase associating with pPIWI RE" evidence="1">
    <location>
        <begin position="237"/>
        <end position="352"/>
    </location>
</feature>
<evidence type="ECO:0000259" key="2">
    <source>
        <dbReference type="Pfam" id="PF18156"/>
    </source>
</evidence>
<comment type="caution">
    <text evidence="3">The sequence shown here is derived from an EMBL/GenBank/DDBJ whole genome shotgun (WGS) entry which is preliminary data.</text>
</comment>
<feature type="domain" description="pPIWI-RE three-gene island" evidence="2">
    <location>
        <begin position="1"/>
        <end position="141"/>
    </location>
</feature>
<evidence type="ECO:0000313" key="3">
    <source>
        <dbReference type="EMBL" id="NEV85430.1"/>
    </source>
</evidence>
<accession>A0A6B3QCK7</accession>
<dbReference type="InterPro" id="IPR040828">
    <property type="entry name" value="pPIWI_RE_REase"/>
</dbReference>
<gene>
    <name evidence="3" type="ORF">GUR47_01825</name>
</gene>
<reference evidence="3" key="1">
    <citation type="journal article" date="2020" name="Microorganisms">
        <title>Isolation, Genomic and Metabolomic Characterization of Streptomyces tendae VITAKN with Quorum Sensing Inhibitory Activity from Southern India.</title>
        <authorList>
            <person name="Ishaque N.M."/>
            <person name="Burgsdorf I."/>
            <person name="Limlingan Malit J.J."/>
            <person name="Saha S."/>
            <person name="Teta R."/>
            <person name="Ewe D."/>
            <person name="Kannabiran K."/>
            <person name="Hrouzek P."/>
            <person name="Steindler L."/>
            <person name="Costantino V."/>
            <person name="Saurav K."/>
        </authorList>
    </citation>
    <scope>NUCLEOTIDE SEQUENCE</scope>
    <source>
        <strain evidence="3">VITAKN</strain>
    </source>
</reference>
<organism evidence="3">
    <name type="scientific">Streptomyces tendae</name>
    <dbReference type="NCBI Taxonomy" id="1932"/>
    <lineage>
        <taxon>Bacteria</taxon>
        <taxon>Bacillati</taxon>
        <taxon>Actinomycetota</taxon>
        <taxon>Actinomycetes</taxon>
        <taxon>Kitasatosporales</taxon>
        <taxon>Streptomycetaceae</taxon>
        <taxon>Streptomyces</taxon>
    </lineage>
</organism>
<proteinExistence type="predicted"/>
<dbReference type="Pfam" id="PF18154">
    <property type="entry name" value="pPIWI_RE_REase"/>
    <property type="match status" value="1"/>
</dbReference>
<name>A0A6B3QCK7_STRTE</name>
<protein>
    <recommendedName>
        <fullName evidence="4">REase associating with pPIWI RE domain-containing protein</fullName>
    </recommendedName>
</protein>